<dbReference type="STRING" id="1051891.A0A0C3QNE0"/>
<feature type="transmembrane region" description="Helical" evidence="2">
    <location>
        <begin position="227"/>
        <end position="252"/>
    </location>
</feature>
<gene>
    <name evidence="3" type="ORF">M407DRAFT_89385</name>
</gene>
<dbReference type="EMBL" id="KN822942">
    <property type="protein sequence ID" value="KIO34710.1"/>
    <property type="molecule type" value="Genomic_DNA"/>
</dbReference>
<dbReference type="AlphaFoldDB" id="A0A0C3QNE0"/>
<keyword evidence="2" id="KW-0812">Transmembrane</keyword>
<keyword evidence="2" id="KW-1133">Transmembrane helix</keyword>
<evidence type="ECO:0000313" key="3">
    <source>
        <dbReference type="EMBL" id="KIO34710.1"/>
    </source>
</evidence>
<sequence>MATKWMEQSFFFDWTPIDDPTPVPITAQCETLQVKWSRQTATGRDPIAPYYLQIFTSNYVFPFQVAAGSGVTTNFTVPYAPGTQYQICMWDSVGSTGGCQAVYSTYAPSLTEDMAGKCANFSFPATSLSVDSSAGQYAWIPSCTDLVVKPTSGTPPYTFTVAPALHPPFNITNVGSDGVTWKVQLQWSTPFFVSLTDSTGLTWSYGPLHAGQGDDSCLVNIGPHASIVTLVGTAFGSLILGAVLTVLVLFLVNRRRDSRRGTWIPFQLTGKKSALVPTPYLDTPQLEADTSQLLGTGSNYDLGYSDRRDQNTSSATVTSYGRSTLQTNPGLAIPYRTEPFDPNSLNPGVEITEATSPGGATLASPAERRSHVYVVHHDNGPAPVSIYAPDGADVVELPPIYSGPNRRRISPDGEILPPGAAPPDVRYGNQSGRVLPGPSTRIEKGRRVT</sequence>
<keyword evidence="2" id="KW-0472">Membrane</keyword>
<dbReference type="Proteomes" id="UP000054248">
    <property type="component" value="Unassembled WGS sequence"/>
</dbReference>
<feature type="compositionally biased region" description="Polar residues" evidence="1">
    <location>
        <begin position="311"/>
        <end position="323"/>
    </location>
</feature>
<evidence type="ECO:0000256" key="2">
    <source>
        <dbReference type="SAM" id="Phobius"/>
    </source>
</evidence>
<name>A0A0C3QNE0_9AGAM</name>
<dbReference type="HOGENOM" id="CLU_041803_0_0_1"/>
<evidence type="ECO:0000256" key="1">
    <source>
        <dbReference type="SAM" id="MobiDB-lite"/>
    </source>
</evidence>
<proteinExistence type="predicted"/>
<feature type="region of interest" description="Disordered" evidence="1">
    <location>
        <begin position="299"/>
        <end position="323"/>
    </location>
</feature>
<protein>
    <submittedName>
        <fullName evidence="3">Uncharacterized protein</fullName>
    </submittedName>
</protein>
<evidence type="ECO:0000313" key="4">
    <source>
        <dbReference type="Proteomes" id="UP000054248"/>
    </source>
</evidence>
<reference evidence="3 4" key="1">
    <citation type="submission" date="2014-04" db="EMBL/GenBank/DDBJ databases">
        <authorList>
            <consortium name="DOE Joint Genome Institute"/>
            <person name="Kuo A."/>
            <person name="Girlanda M."/>
            <person name="Perotto S."/>
            <person name="Kohler A."/>
            <person name="Nagy L.G."/>
            <person name="Floudas D."/>
            <person name="Copeland A."/>
            <person name="Barry K.W."/>
            <person name="Cichocki N."/>
            <person name="Veneault-Fourrey C."/>
            <person name="LaButti K."/>
            <person name="Lindquist E.A."/>
            <person name="Lipzen A."/>
            <person name="Lundell T."/>
            <person name="Morin E."/>
            <person name="Murat C."/>
            <person name="Sun H."/>
            <person name="Tunlid A."/>
            <person name="Henrissat B."/>
            <person name="Grigoriev I.V."/>
            <person name="Hibbett D.S."/>
            <person name="Martin F."/>
            <person name="Nordberg H.P."/>
            <person name="Cantor M.N."/>
            <person name="Hua S.X."/>
        </authorList>
    </citation>
    <scope>NUCLEOTIDE SEQUENCE [LARGE SCALE GENOMIC DNA]</scope>
    <source>
        <strain evidence="3 4">MUT 4182</strain>
    </source>
</reference>
<keyword evidence="4" id="KW-1185">Reference proteome</keyword>
<organism evidence="3 4">
    <name type="scientific">Tulasnella calospora MUT 4182</name>
    <dbReference type="NCBI Taxonomy" id="1051891"/>
    <lineage>
        <taxon>Eukaryota</taxon>
        <taxon>Fungi</taxon>
        <taxon>Dikarya</taxon>
        <taxon>Basidiomycota</taxon>
        <taxon>Agaricomycotina</taxon>
        <taxon>Agaricomycetes</taxon>
        <taxon>Cantharellales</taxon>
        <taxon>Tulasnellaceae</taxon>
        <taxon>Tulasnella</taxon>
    </lineage>
</organism>
<accession>A0A0C3QNE0</accession>
<reference evidence="4" key="2">
    <citation type="submission" date="2015-01" db="EMBL/GenBank/DDBJ databases">
        <title>Evolutionary Origins and Diversification of the Mycorrhizal Mutualists.</title>
        <authorList>
            <consortium name="DOE Joint Genome Institute"/>
            <consortium name="Mycorrhizal Genomics Consortium"/>
            <person name="Kohler A."/>
            <person name="Kuo A."/>
            <person name="Nagy L.G."/>
            <person name="Floudas D."/>
            <person name="Copeland A."/>
            <person name="Barry K.W."/>
            <person name="Cichocki N."/>
            <person name="Veneault-Fourrey C."/>
            <person name="LaButti K."/>
            <person name="Lindquist E.A."/>
            <person name="Lipzen A."/>
            <person name="Lundell T."/>
            <person name="Morin E."/>
            <person name="Murat C."/>
            <person name="Riley R."/>
            <person name="Ohm R."/>
            <person name="Sun H."/>
            <person name="Tunlid A."/>
            <person name="Henrissat B."/>
            <person name="Grigoriev I.V."/>
            <person name="Hibbett D.S."/>
            <person name="Martin F."/>
        </authorList>
    </citation>
    <scope>NUCLEOTIDE SEQUENCE [LARGE SCALE GENOMIC DNA]</scope>
    <source>
        <strain evidence="4">MUT 4182</strain>
    </source>
</reference>
<dbReference type="OrthoDB" id="2563021at2759"/>
<feature type="region of interest" description="Disordered" evidence="1">
    <location>
        <begin position="404"/>
        <end position="449"/>
    </location>
</feature>